<evidence type="ECO:0000256" key="1">
    <source>
        <dbReference type="ARBA" id="ARBA00023239"/>
    </source>
</evidence>
<protein>
    <recommendedName>
        <fullName evidence="2">Amidohydrolase-related domain-containing protein</fullName>
    </recommendedName>
</protein>
<dbReference type="PANTHER" id="PTHR21240">
    <property type="entry name" value="2-AMINO-3-CARBOXYLMUCONATE-6-SEMIALDEHYDE DECARBOXYLASE"/>
    <property type="match status" value="1"/>
</dbReference>
<reference evidence="3" key="1">
    <citation type="journal article" date="2014" name="Front. Microbiol.">
        <title>High frequency of phylogenetically diverse reductive dehalogenase-homologous genes in deep subseafloor sedimentary metagenomes.</title>
        <authorList>
            <person name="Kawai M."/>
            <person name="Futagami T."/>
            <person name="Toyoda A."/>
            <person name="Takaki Y."/>
            <person name="Nishi S."/>
            <person name="Hori S."/>
            <person name="Arai W."/>
            <person name="Tsubouchi T."/>
            <person name="Morono Y."/>
            <person name="Uchiyama I."/>
            <person name="Ito T."/>
            <person name="Fujiyama A."/>
            <person name="Inagaki F."/>
            <person name="Takami H."/>
        </authorList>
    </citation>
    <scope>NUCLEOTIDE SEQUENCE</scope>
    <source>
        <strain evidence="3">Expedition CK06-06</strain>
    </source>
</reference>
<dbReference type="Pfam" id="PF04909">
    <property type="entry name" value="Amidohydro_2"/>
    <property type="match status" value="1"/>
</dbReference>
<dbReference type="InterPro" id="IPR006680">
    <property type="entry name" value="Amidohydro-rel"/>
</dbReference>
<dbReference type="GO" id="GO:0016831">
    <property type="term" value="F:carboxy-lyase activity"/>
    <property type="evidence" value="ECO:0007669"/>
    <property type="project" value="InterPro"/>
</dbReference>
<feature type="domain" description="Amidohydrolase-related" evidence="2">
    <location>
        <begin position="2"/>
        <end position="145"/>
    </location>
</feature>
<dbReference type="InterPro" id="IPR032466">
    <property type="entry name" value="Metal_Hydrolase"/>
</dbReference>
<proteinExistence type="predicted"/>
<evidence type="ECO:0000259" key="2">
    <source>
        <dbReference type="Pfam" id="PF04909"/>
    </source>
</evidence>
<dbReference type="GO" id="GO:0016787">
    <property type="term" value="F:hydrolase activity"/>
    <property type="evidence" value="ECO:0007669"/>
    <property type="project" value="InterPro"/>
</dbReference>
<dbReference type="GO" id="GO:0019748">
    <property type="term" value="P:secondary metabolic process"/>
    <property type="evidence" value="ECO:0007669"/>
    <property type="project" value="TreeGrafter"/>
</dbReference>
<comment type="caution">
    <text evidence="3">The sequence shown here is derived from an EMBL/GenBank/DDBJ whole genome shotgun (WGS) entry which is preliminary data.</text>
</comment>
<organism evidence="3">
    <name type="scientific">marine sediment metagenome</name>
    <dbReference type="NCBI Taxonomy" id="412755"/>
    <lineage>
        <taxon>unclassified sequences</taxon>
        <taxon>metagenomes</taxon>
        <taxon>ecological metagenomes</taxon>
    </lineage>
</organism>
<dbReference type="PANTHER" id="PTHR21240:SF28">
    <property type="entry name" value="ISO-OROTATE DECARBOXYLASE (EUROFUNG)"/>
    <property type="match status" value="1"/>
</dbReference>
<evidence type="ECO:0000313" key="3">
    <source>
        <dbReference type="EMBL" id="GAH12222.1"/>
    </source>
</evidence>
<name>X1CWK9_9ZZZZ</name>
<dbReference type="AlphaFoldDB" id="X1CWK9"/>
<dbReference type="EMBL" id="BART01029920">
    <property type="protein sequence ID" value="GAH12222.1"/>
    <property type="molecule type" value="Genomic_DNA"/>
</dbReference>
<sequence>LPIYRICVEMGIPIIAHSGPSRDVSQYAEPRAFAKTLKAFPELRLVLAHMGGGAWRQLLELAQAYPNAYFDCCEIMEWTGAPNAPTNHELAQLILDVGPERVMMGSDFPWYDIDHSVERVMELPLLSTEQKEALLGANAIRILGL</sequence>
<dbReference type="InterPro" id="IPR032465">
    <property type="entry name" value="ACMSD"/>
</dbReference>
<dbReference type="SUPFAM" id="SSF51556">
    <property type="entry name" value="Metallo-dependent hydrolases"/>
    <property type="match status" value="1"/>
</dbReference>
<dbReference type="Gene3D" id="3.20.20.140">
    <property type="entry name" value="Metal-dependent hydrolases"/>
    <property type="match status" value="1"/>
</dbReference>
<dbReference type="GO" id="GO:0005737">
    <property type="term" value="C:cytoplasm"/>
    <property type="evidence" value="ECO:0007669"/>
    <property type="project" value="TreeGrafter"/>
</dbReference>
<feature type="non-terminal residue" evidence="3">
    <location>
        <position position="1"/>
    </location>
</feature>
<accession>X1CWK9</accession>
<gene>
    <name evidence="3" type="ORF">S01H4_52382</name>
</gene>
<keyword evidence="1" id="KW-0456">Lyase</keyword>